<gene>
    <name evidence="3" type="ORF">ISN44_As13g015360</name>
</gene>
<feature type="compositionally biased region" description="Polar residues" evidence="2">
    <location>
        <begin position="718"/>
        <end position="731"/>
    </location>
</feature>
<dbReference type="EMBL" id="JAEFBJ010000013">
    <property type="protein sequence ID" value="KAG7537666.1"/>
    <property type="molecule type" value="Genomic_DNA"/>
</dbReference>
<comment type="caution">
    <text evidence="3">The sequence shown here is derived from an EMBL/GenBank/DDBJ whole genome shotgun (WGS) entry which is preliminary data.</text>
</comment>
<feature type="compositionally biased region" description="Low complexity" evidence="2">
    <location>
        <begin position="708"/>
        <end position="717"/>
    </location>
</feature>
<keyword evidence="1" id="KW-0479">Metal-binding</keyword>
<sequence length="740" mass="82720">MQEETVEFKMDVSDEKIKREAMIIVWMFSGVTFVDIKEKGTLKVKGKFDKMELGRNLQEIYSSVDIINPTRKAGQNHIPGLSTVYNYLTTPKMQEILVFKFKVLNERIVLDAMEVIWEFPGVTSVEVKGDADQLEVNGGEFSKIVMAAKLKDIDESVSFIIKAGPDVEAPNNGTSYGTSSKIKDALSAFREPKPAPPPPPEHTYARGRGKSFNHDQLIIPKQPILNAVAARVRNFMYKPDPNQRAEINWGKKPQPEVKHQEQGGGLFGYFGKKQQPQKEKPVREIPKPQSTASTSKKEGETQSLTSSLITGVTFVDIKGKGIIKVRGNFDQTEMGKILYYEIDESVDFINPTKKSEKNQIPGLATVYNYFNTPETQELVVVVFEFRVLDERIIPKAMEVIWEFPGVTSVEVENDFYLRVKGGEFNQLLMTMQLKDIDRHVKIIPHGQDVEAEPKKQSDVGSSKLQPGQDIGKKKMHGYAYGGVAAPQHDRFRKQQDINQAKQPVFYDDWLLENQKEPAYGVYAQAHGPFNQQHGIEQANQLPIYGDAQARGLMDRQNVKKILQPQQKGGYVAPNHGVKKRQPDQVNQEFGGKRENQNAVLFIPEKRIGPDGKYHSYKDAFGNILYPFAASKKEGGTSLAGTTGSRGSTSSFKTTEFGSSSTRNRSSFSRSSSATDLSQSRLSSSMAHSSYSNPPTSSWDHSHSRSRSSENLSQSLSNNTGNPYESLKSNKASGYKGPAYF</sequence>
<feature type="region of interest" description="Disordered" evidence="2">
    <location>
        <begin position="189"/>
        <end position="208"/>
    </location>
</feature>
<dbReference type="GO" id="GO:0046872">
    <property type="term" value="F:metal ion binding"/>
    <property type="evidence" value="ECO:0007669"/>
    <property type="project" value="UniProtKB-KW"/>
</dbReference>
<dbReference type="InterPro" id="IPR051863">
    <property type="entry name" value="HIPP"/>
</dbReference>
<keyword evidence="4" id="KW-1185">Reference proteome</keyword>
<feature type="region of interest" description="Disordered" evidence="2">
    <location>
        <begin position="634"/>
        <end position="740"/>
    </location>
</feature>
<feature type="region of interest" description="Disordered" evidence="2">
    <location>
        <begin position="448"/>
        <end position="470"/>
    </location>
</feature>
<proteinExistence type="predicted"/>
<feature type="compositionally biased region" description="Basic and acidic residues" evidence="2">
    <location>
        <begin position="276"/>
        <end position="286"/>
    </location>
</feature>
<evidence type="ECO:0000256" key="2">
    <source>
        <dbReference type="SAM" id="MobiDB-lite"/>
    </source>
</evidence>
<evidence type="ECO:0000256" key="1">
    <source>
        <dbReference type="ARBA" id="ARBA00022723"/>
    </source>
</evidence>
<feature type="region of interest" description="Disordered" evidence="2">
    <location>
        <begin position="241"/>
        <end position="302"/>
    </location>
</feature>
<dbReference type="Proteomes" id="UP000694251">
    <property type="component" value="Chromosome 13"/>
</dbReference>
<name>A0A8T1XS01_ARASU</name>
<feature type="compositionally biased region" description="Polar residues" evidence="2">
    <location>
        <begin position="673"/>
        <end position="695"/>
    </location>
</feature>
<dbReference type="PANTHER" id="PTHR45811">
    <property type="entry name" value="COPPER TRANSPORT PROTEIN FAMILY-RELATED"/>
    <property type="match status" value="1"/>
</dbReference>
<reference evidence="3 4" key="1">
    <citation type="submission" date="2020-12" db="EMBL/GenBank/DDBJ databases">
        <title>Concerted genomic and epigenomic changes stabilize Arabidopsis allopolyploids.</title>
        <authorList>
            <person name="Chen Z."/>
        </authorList>
    </citation>
    <scope>NUCLEOTIDE SEQUENCE [LARGE SCALE GENOMIC DNA]</scope>
    <source>
        <strain evidence="3">As9502</strain>
        <tissue evidence="3">Leaf</tissue>
    </source>
</reference>
<organism evidence="3 4">
    <name type="scientific">Arabidopsis suecica</name>
    <name type="common">Swedish thale-cress</name>
    <name type="synonym">Cardaminopsis suecica</name>
    <dbReference type="NCBI Taxonomy" id="45249"/>
    <lineage>
        <taxon>Eukaryota</taxon>
        <taxon>Viridiplantae</taxon>
        <taxon>Streptophyta</taxon>
        <taxon>Embryophyta</taxon>
        <taxon>Tracheophyta</taxon>
        <taxon>Spermatophyta</taxon>
        <taxon>Magnoliopsida</taxon>
        <taxon>eudicotyledons</taxon>
        <taxon>Gunneridae</taxon>
        <taxon>Pentapetalae</taxon>
        <taxon>rosids</taxon>
        <taxon>malvids</taxon>
        <taxon>Brassicales</taxon>
        <taxon>Brassicaceae</taxon>
        <taxon>Camelineae</taxon>
        <taxon>Arabidopsis</taxon>
    </lineage>
</organism>
<accession>A0A8T1XS01</accession>
<protein>
    <submittedName>
        <fullName evidence="3">Uncharacterized protein</fullName>
    </submittedName>
</protein>
<evidence type="ECO:0000313" key="3">
    <source>
        <dbReference type="EMBL" id="KAG7537666.1"/>
    </source>
</evidence>
<dbReference type="OrthoDB" id="1090708at2759"/>
<feature type="compositionally biased region" description="Low complexity" evidence="2">
    <location>
        <begin position="635"/>
        <end position="672"/>
    </location>
</feature>
<feature type="compositionally biased region" description="Basic and acidic residues" evidence="2">
    <location>
        <begin position="448"/>
        <end position="457"/>
    </location>
</feature>
<evidence type="ECO:0000313" key="4">
    <source>
        <dbReference type="Proteomes" id="UP000694251"/>
    </source>
</evidence>
<dbReference type="PANTHER" id="PTHR45811:SF16">
    <property type="entry name" value="COPPER TRANSPORT PROTEIN FAMILY-RELATED"/>
    <property type="match status" value="1"/>
</dbReference>
<dbReference type="AlphaFoldDB" id="A0A8T1XS01"/>